<dbReference type="SUPFAM" id="SSF55874">
    <property type="entry name" value="ATPase domain of HSP90 chaperone/DNA topoisomerase II/histidine kinase"/>
    <property type="match status" value="1"/>
</dbReference>
<dbReference type="GO" id="GO:0004721">
    <property type="term" value="F:phosphoprotein phosphatase activity"/>
    <property type="evidence" value="ECO:0007669"/>
    <property type="project" value="TreeGrafter"/>
</dbReference>
<comment type="catalytic activity">
    <reaction evidence="1">
        <text>ATP + protein L-histidine = ADP + protein N-phospho-L-histidine.</text>
        <dbReference type="EC" id="2.7.13.3"/>
    </reaction>
</comment>
<dbReference type="FunFam" id="3.30.565.10:FF:000006">
    <property type="entry name" value="Sensor histidine kinase WalK"/>
    <property type="match status" value="1"/>
</dbReference>
<dbReference type="Proteomes" id="UP000051131">
    <property type="component" value="Unassembled WGS sequence"/>
</dbReference>
<dbReference type="NCBIfam" id="NF046044">
    <property type="entry name" value="PnpS"/>
    <property type="match status" value="1"/>
</dbReference>
<dbReference type="InterPro" id="IPR036097">
    <property type="entry name" value="HisK_dim/P_sf"/>
</dbReference>
<dbReference type="GO" id="GO:0005524">
    <property type="term" value="F:ATP binding"/>
    <property type="evidence" value="ECO:0007669"/>
    <property type="project" value="UniProtKB-KW"/>
</dbReference>
<keyword evidence="7" id="KW-0547">Nucleotide-binding</keyword>
<evidence type="ECO:0000313" key="15">
    <source>
        <dbReference type="Proteomes" id="UP000051131"/>
    </source>
</evidence>
<feature type="transmembrane region" description="Helical" evidence="12">
    <location>
        <begin position="24"/>
        <end position="43"/>
    </location>
</feature>
<dbReference type="Gene3D" id="1.10.287.130">
    <property type="match status" value="1"/>
</dbReference>
<evidence type="ECO:0000259" key="13">
    <source>
        <dbReference type="PROSITE" id="PS50109"/>
    </source>
</evidence>
<evidence type="ECO:0000256" key="5">
    <source>
        <dbReference type="ARBA" id="ARBA00022553"/>
    </source>
</evidence>
<dbReference type="SUPFAM" id="SSF47384">
    <property type="entry name" value="Homodimeric domain of signal transducing histidine kinase"/>
    <property type="match status" value="1"/>
</dbReference>
<evidence type="ECO:0000256" key="10">
    <source>
        <dbReference type="ARBA" id="ARBA00023012"/>
    </source>
</evidence>
<dbReference type="Gene3D" id="3.30.450.20">
    <property type="entry name" value="PAS domain"/>
    <property type="match status" value="1"/>
</dbReference>
<comment type="subcellular location">
    <subcellularLocation>
        <location evidence="2">Cell membrane</location>
    </subcellularLocation>
</comment>
<dbReference type="PRINTS" id="PR00344">
    <property type="entry name" value="BCTRLSENSOR"/>
</dbReference>
<accession>A0A0R2CF89</accession>
<evidence type="ECO:0000256" key="4">
    <source>
        <dbReference type="ARBA" id="ARBA00022475"/>
    </source>
</evidence>
<dbReference type="CDD" id="cd00082">
    <property type="entry name" value="HisKA"/>
    <property type="match status" value="1"/>
</dbReference>
<evidence type="ECO:0000256" key="9">
    <source>
        <dbReference type="ARBA" id="ARBA00022840"/>
    </source>
</evidence>
<evidence type="ECO:0000256" key="8">
    <source>
        <dbReference type="ARBA" id="ARBA00022777"/>
    </source>
</evidence>
<evidence type="ECO:0000256" key="2">
    <source>
        <dbReference type="ARBA" id="ARBA00004236"/>
    </source>
</evidence>
<evidence type="ECO:0000256" key="3">
    <source>
        <dbReference type="ARBA" id="ARBA00012438"/>
    </source>
</evidence>
<evidence type="ECO:0000256" key="12">
    <source>
        <dbReference type="SAM" id="Phobius"/>
    </source>
</evidence>
<proteinExistence type="predicted"/>
<dbReference type="InterPro" id="IPR050351">
    <property type="entry name" value="BphY/WalK/GraS-like"/>
</dbReference>
<keyword evidence="10" id="KW-0902">Two-component regulatory system</keyword>
<gene>
    <name evidence="14" type="ORF">FC80_GL001318</name>
</gene>
<protein>
    <recommendedName>
        <fullName evidence="3">histidine kinase</fullName>
        <ecNumber evidence="3">2.7.13.3</ecNumber>
    </recommendedName>
</protein>
<dbReference type="InterPro" id="IPR004358">
    <property type="entry name" value="Sig_transdc_His_kin-like_C"/>
</dbReference>
<keyword evidence="15" id="KW-1185">Reference proteome</keyword>
<dbReference type="InterPro" id="IPR036890">
    <property type="entry name" value="HATPase_C_sf"/>
</dbReference>
<dbReference type="InterPro" id="IPR003661">
    <property type="entry name" value="HisK_dim/P_dom"/>
</dbReference>
<dbReference type="EMBL" id="AYZE01000015">
    <property type="protein sequence ID" value="KRM90414.1"/>
    <property type="molecule type" value="Genomic_DNA"/>
</dbReference>
<dbReference type="InterPro" id="IPR035965">
    <property type="entry name" value="PAS-like_dom_sf"/>
</dbReference>
<keyword evidence="12" id="KW-1133">Transmembrane helix</keyword>
<keyword evidence="12" id="KW-0812">Transmembrane</keyword>
<dbReference type="Pfam" id="PF02518">
    <property type="entry name" value="HATPase_c"/>
    <property type="match status" value="1"/>
</dbReference>
<dbReference type="CDD" id="cd00075">
    <property type="entry name" value="HATPase"/>
    <property type="match status" value="1"/>
</dbReference>
<dbReference type="InterPro" id="IPR005467">
    <property type="entry name" value="His_kinase_dom"/>
</dbReference>
<dbReference type="EC" id="2.7.13.3" evidence="3"/>
<dbReference type="GO" id="GO:0005886">
    <property type="term" value="C:plasma membrane"/>
    <property type="evidence" value="ECO:0007669"/>
    <property type="project" value="UniProtKB-SubCell"/>
</dbReference>
<keyword evidence="6" id="KW-0808">Transferase</keyword>
<dbReference type="AlphaFoldDB" id="A0A0R2CF89"/>
<dbReference type="InterPro" id="IPR003594">
    <property type="entry name" value="HATPase_dom"/>
</dbReference>
<name>A0A0R2CF89_9LACO</name>
<dbReference type="PANTHER" id="PTHR45453:SF1">
    <property type="entry name" value="PHOSPHATE REGULON SENSOR PROTEIN PHOR"/>
    <property type="match status" value="1"/>
</dbReference>
<evidence type="ECO:0000256" key="7">
    <source>
        <dbReference type="ARBA" id="ARBA00022741"/>
    </source>
</evidence>
<dbReference type="PATRIC" id="fig|1423729.3.peg.1339"/>
<dbReference type="SUPFAM" id="SSF55785">
    <property type="entry name" value="PYP-like sensor domain (PAS domain)"/>
    <property type="match status" value="1"/>
</dbReference>
<dbReference type="PANTHER" id="PTHR45453">
    <property type="entry name" value="PHOSPHATE REGULON SENSOR PROTEIN PHOR"/>
    <property type="match status" value="1"/>
</dbReference>
<keyword evidence="11 12" id="KW-0472">Membrane</keyword>
<evidence type="ECO:0000256" key="1">
    <source>
        <dbReference type="ARBA" id="ARBA00000085"/>
    </source>
</evidence>
<dbReference type="GO" id="GO:0000155">
    <property type="term" value="F:phosphorelay sensor kinase activity"/>
    <property type="evidence" value="ECO:0007669"/>
    <property type="project" value="InterPro"/>
</dbReference>
<keyword evidence="4" id="KW-1003">Cell membrane</keyword>
<dbReference type="GO" id="GO:0016036">
    <property type="term" value="P:cellular response to phosphate starvation"/>
    <property type="evidence" value="ECO:0007669"/>
    <property type="project" value="TreeGrafter"/>
</dbReference>
<sequence>MLLSILTTENGTSLKVLIGANESVLVIFTAIILAGLEVTFRFIRYRQNKKELDLLSKKLSDIAEGKKPGHVLLEPNDPLYGMSRTINTLENKQHNFTKNFTTQQRGYFSLIEYLTTGVMVLDQDRKIYMSNHAMSDMMGREMNLKGQIYINEIRAYDLSRLIEDSFSSHEDQHGEIRIELTNKYVDAHVVYVPVSKRHFLVMALLYDITELKEIERMQLDFVGNVSHELKTPITAITGFSETLLHGAMDDAKALKEFLAIIHKESLKLTDLVEDILSLAKIDANTELDLKEINLREYVTELLKTFKPQIEKKKIKIFVEISEDFFVVMDQNKLRHVIDNLIQNAIKYNNFQGKIWVEATSDAKNWTISIRDNGYGISNDKQERVFERFYRVDTSRSRDSGGTGLGLSVVKEYVAAMNGEIKLESQVGVGSKFIVRFPQTMK</sequence>
<evidence type="ECO:0000313" key="14">
    <source>
        <dbReference type="EMBL" id="KRM90414.1"/>
    </source>
</evidence>
<dbReference type="SMART" id="SM00388">
    <property type="entry name" value="HisKA"/>
    <property type="match status" value="1"/>
</dbReference>
<dbReference type="Pfam" id="PF00512">
    <property type="entry name" value="HisKA"/>
    <property type="match status" value="1"/>
</dbReference>
<reference evidence="14 15" key="1">
    <citation type="journal article" date="2015" name="Genome Announc.">
        <title>Expanding the biotechnology potential of lactobacilli through comparative genomics of 213 strains and associated genera.</title>
        <authorList>
            <person name="Sun Z."/>
            <person name="Harris H.M."/>
            <person name="McCann A."/>
            <person name="Guo C."/>
            <person name="Argimon S."/>
            <person name="Zhang W."/>
            <person name="Yang X."/>
            <person name="Jeffery I.B."/>
            <person name="Cooney J.C."/>
            <person name="Kagawa T.F."/>
            <person name="Liu W."/>
            <person name="Song Y."/>
            <person name="Salvetti E."/>
            <person name="Wrobel A."/>
            <person name="Rasinkangas P."/>
            <person name="Parkhill J."/>
            <person name="Rea M.C."/>
            <person name="O'Sullivan O."/>
            <person name="Ritari J."/>
            <person name="Douillard F.P."/>
            <person name="Paul Ross R."/>
            <person name="Yang R."/>
            <person name="Briner A.E."/>
            <person name="Felis G.E."/>
            <person name="de Vos W.M."/>
            <person name="Barrangou R."/>
            <person name="Klaenhammer T.R."/>
            <person name="Caufield P.W."/>
            <person name="Cui Y."/>
            <person name="Zhang H."/>
            <person name="O'Toole P.W."/>
        </authorList>
    </citation>
    <scope>NUCLEOTIDE SEQUENCE [LARGE SCALE GENOMIC DNA]</scope>
    <source>
        <strain evidence="14 15">DSM 21116</strain>
    </source>
</reference>
<dbReference type="Gene3D" id="3.30.565.10">
    <property type="entry name" value="Histidine kinase-like ATPase, C-terminal domain"/>
    <property type="match status" value="1"/>
</dbReference>
<evidence type="ECO:0000256" key="6">
    <source>
        <dbReference type="ARBA" id="ARBA00022679"/>
    </source>
</evidence>
<dbReference type="FunFam" id="1.10.287.130:FF:000008">
    <property type="entry name" value="Two-component sensor histidine kinase"/>
    <property type="match status" value="1"/>
</dbReference>
<feature type="domain" description="Histidine kinase" evidence="13">
    <location>
        <begin position="224"/>
        <end position="440"/>
    </location>
</feature>
<dbReference type="PROSITE" id="PS50109">
    <property type="entry name" value="HIS_KIN"/>
    <property type="match status" value="1"/>
</dbReference>
<organism evidence="14 15">
    <name type="scientific">Liquorilactobacillus cacaonum DSM 21116</name>
    <dbReference type="NCBI Taxonomy" id="1423729"/>
    <lineage>
        <taxon>Bacteria</taxon>
        <taxon>Bacillati</taxon>
        <taxon>Bacillota</taxon>
        <taxon>Bacilli</taxon>
        <taxon>Lactobacillales</taxon>
        <taxon>Lactobacillaceae</taxon>
        <taxon>Liquorilactobacillus</taxon>
    </lineage>
</organism>
<keyword evidence="9" id="KW-0067">ATP-binding</keyword>
<comment type="caution">
    <text evidence="14">The sequence shown here is derived from an EMBL/GenBank/DDBJ whole genome shotgun (WGS) entry which is preliminary data.</text>
</comment>
<dbReference type="STRING" id="1423729.FC80_GL001318"/>
<evidence type="ECO:0000256" key="11">
    <source>
        <dbReference type="ARBA" id="ARBA00023136"/>
    </source>
</evidence>
<keyword evidence="8 14" id="KW-0418">Kinase</keyword>
<keyword evidence="5" id="KW-0597">Phosphoprotein</keyword>
<dbReference type="SMART" id="SM00387">
    <property type="entry name" value="HATPase_c"/>
    <property type="match status" value="1"/>
</dbReference>